<evidence type="ECO:0000313" key="3">
    <source>
        <dbReference type="EMBL" id="CAE8632803.1"/>
    </source>
</evidence>
<evidence type="ECO:0000256" key="1">
    <source>
        <dbReference type="SAM" id="Coils"/>
    </source>
</evidence>
<feature type="coiled-coil region" evidence="1">
    <location>
        <begin position="107"/>
        <end position="141"/>
    </location>
</feature>
<evidence type="ECO:0000313" key="4">
    <source>
        <dbReference type="Proteomes" id="UP000654075"/>
    </source>
</evidence>
<gene>
    <name evidence="3" type="ORF">PGLA1383_LOCUS48732</name>
</gene>
<protein>
    <submittedName>
        <fullName evidence="3">Uncharacterized protein</fullName>
    </submittedName>
</protein>
<organism evidence="3 4">
    <name type="scientific">Polarella glacialis</name>
    <name type="common">Dinoflagellate</name>
    <dbReference type="NCBI Taxonomy" id="89957"/>
    <lineage>
        <taxon>Eukaryota</taxon>
        <taxon>Sar</taxon>
        <taxon>Alveolata</taxon>
        <taxon>Dinophyceae</taxon>
        <taxon>Suessiales</taxon>
        <taxon>Suessiaceae</taxon>
        <taxon>Polarella</taxon>
    </lineage>
</organism>
<sequence length="247" mass="28846">ENEDQLRKEAKLQEMLASREQKRLEVAKSLEQTGKKTKDLLDEKLKKNNEVITKLQKEHEEKQAAHARAMMAEEERLSKFQKEKVESGLEKTSVFRERVASMKEKTMIMHEEKRLEGEQRLAEIEERIAGVENRRQDEQKSRQMRSEEQHLHLMDVREAKNRIDRVDGYRRSELKEQIDSNVERIETLLALKDQLLDQRKGRNIKAESTKGSRGLNLKRDCLPGPGQYEAPPSCMNEMPNVKIGTAK</sequence>
<accession>A0A813H574</accession>
<feature type="non-terminal residue" evidence="3">
    <location>
        <position position="247"/>
    </location>
</feature>
<feature type="non-terminal residue" evidence="3">
    <location>
        <position position="1"/>
    </location>
</feature>
<name>A0A813H574_POLGL</name>
<proteinExistence type="predicted"/>
<dbReference type="OrthoDB" id="433270at2759"/>
<dbReference type="OMA" id="MIMHEEK"/>
<reference evidence="3" key="1">
    <citation type="submission" date="2021-02" db="EMBL/GenBank/DDBJ databases">
        <authorList>
            <person name="Dougan E. K."/>
            <person name="Rhodes N."/>
            <person name="Thang M."/>
            <person name="Chan C."/>
        </authorList>
    </citation>
    <scope>NUCLEOTIDE SEQUENCE</scope>
</reference>
<dbReference type="EMBL" id="CAJNNV010030528">
    <property type="protein sequence ID" value="CAE8632803.1"/>
    <property type="molecule type" value="Genomic_DNA"/>
</dbReference>
<dbReference type="Proteomes" id="UP000654075">
    <property type="component" value="Unassembled WGS sequence"/>
</dbReference>
<evidence type="ECO:0000256" key="2">
    <source>
        <dbReference type="SAM" id="MobiDB-lite"/>
    </source>
</evidence>
<comment type="caution">
    <text evidence="3">The sequence shown here is derived from an EMBL/GenBank/DDBJ whole genome shotgun (WGS) entry which is preliminary data.</text>
</comment>
<feature type="coiled-coil region" evidence="1">
    <location>
        <begin position="38"/>
        <end position="77"/>
    </location>
</feature>
<keyword evidence="4" id="KW-1185">Reference proteome</keyword>
<keyword evidence="1" id="KW-0175">Coiled coil</keyword>
<dbReference type="AlphaFoldDB" id="A0A813H574"/>
<feature type="region of interest" description="Disordered" evidence="2">
    <location>
        <begin position="202"/>
        <end position="247"/>
    </location>
</feature>